<evidence type="ECO:0000256" key="1">
    <source>
        <dbReference type="SAM" id="MobiDB-lite"/>
    </source>
</evidence>
<dbReference type="OrthoDB" id="416253at2759"/>
<dbReference type="Gramene" id="TVU31416">
    <property type="protein sequence ID" value="TVU31416"/>
    <property type="gene ID" value="EJB05_23100"/>
</dbReference>
<organism evidence="3 4">
    <name type="scientific">Eragrostis curvula</name>
    <name type="common">weeping love grass</name>
    <dbReference type="NCBI Taxonomy" id="38414"/>
    <lineage>
        <taxon>Eukaryota</taxon>
        <taxon>Viridiplantae</taxon>
        <taxon>Streptophyta</taxon>
        <taxon>Embryophyta</taxon>
        <taxon>Tracheophyta</taxon>
        <taxon>Spermatophyta</taxon>
        <taxon>Magnoliopsida</taxon>
        <taxon>Liliopsida</taxon>
        <taxon>Poales</taxon>
        <taxon>Poaceae</taxon>
        <taxon>PACMAD clade</taxon>
        <taxon>Chloridoideae</taxon>
        <taxon>Eragrostideae</taxon>
        <taxon>Eragrostidinae</taxon>
        <taxon>Eragrostis</taxon>
    </lineage>
</organism>
<dbReference type="InterPro" id="IPR018170">
    <property type="entry name" value="Aldo/ket_reductase_CS"/>
</dbReference>
<feature type="non-terminal residue" evidence="3">
    <location>
        <position position="1"/>
    </location>
</feature>
<dbReference type="Gene3D" id="3.20.20.100">
    <property type="entry name" value="NADP-dependent oxidoreductase domain"/>
    <property type="match status" value="2"/>
</dbReference>
<proteinExistence type="predicted"/>
<dbReference type="PANTHER" id="PTHR11732">
    <property type="entry name" value="ALDO/KETO REDUCTASE"/>
    <property type="match status" value="1"/>
</dbReference>
<dbReference type="SUPFAM" id="SSF51430">
    <property type="entry name" value="NAD(P)-linked oxidoreductase"/>
    <property type="match status" value="2"/>
</dbReference>
<keyword evidence="4" id="KW-1185">Reference proteome</keyword>
<dbReference type="Pfam" id="PF00248">
    <property type="entry name" value="Aldo_ket_red"/>
    <property type="match status" value="2"/>
</dbReference>
<dbReference type="EMBL" id="RWGY01000011">
    <property type="protein sequence ID" value="TVU31416.1"/>
    <property type="molecule type" value="Genomic_DNA"/>
</dbReference>
<name>A0A5J9V664_9POAL</name>
<protein>
    <recommendedName>
        <fullName evidence="2">NADP-dependent oxidoreductase domain-containing protein</fullName>
    </recommendedName>
</protein>
<reference evidence="3 4" key="1">
    <citation type="journal article" date="2019" name="Sci. Rep.">
        <title>A high-quality genome of Eragrostis curvula grass provides insights into Poaceae evolution and supports new strategies to enhance forage quality.</title>
        <authorList>
            <person name="Carballo J."/>
            <person name="Santos B.A.C.M."/>
            <person name="Zappacosta D."/>
            <person name="Garbus I."/>
            <person name="Selva J.P."/>
            <person name="Gallo C.A."/>
            <person name="Diaz A."/>
            <person name="Albertini E."/>
            <person name="Caccamo M."/>
            <person name="Echenique V."/>
        </authorList>
    </citation>
    <scope>NUCLEOTIDE SEQUENCE [LARGE SCALE GENOMIC DNA]</scope>
    <source>
        <strain evidence="4">cv. Victoria</strain>
        <tissue evidence="3">Leaf</tissue>
    </source>
</reference>
<feature type="region of interest" description="Disordered" evidence="1">
    <location>
        <begin position="262"/>
        <end position="304"/>
    </location>
</feature>
<dbReference type="PRINTS" id="PR00069">
    <property type="entry name" value="ALDKETRDTASE"/>
</dbReference>
<feature type="domain" description="NADP-dependent oxidoreductase" evidence="2">
    <location>
        <begin position="316"/>
        <end position="420"/>
    </location>
</feature>
<comment type="caution">
    <text evidence="3">The sequence shown here is derived from an EMBL/GenBank/DDBJ whole genome shotgun (WGS) entry which is preliminary data.</text>
</comment>
<evidence type="ECO:0000313" key="4">
    <source>
        <dbReference type="Proteomes" id="UP000324897"/>
    </source>
</evidence>
<feature type="compositionally biased region" description="Gly residues" evidence="1">
    <location>
        <begin position="279"/>
        <end position="290"/>
    </location>
</feature>
<feature type="domain" description="NADP-dependent oxidoreductase" evidence="2">
    <location>
        <begin position="16"/>
        <end position="189"/>
    </location>
</feature>
<dbReference type="Proteomes" id="UP000324897">
    <property type="component" value="Chromosome 1"/>
</dbReference>
<dbReference type="PROSITE" id="PS00798">
    <property type="entry name" value="ALDOKETO_REDUCTASE_1"/>
    <property type="match status" value="1"/>
</dbReference>
<dbReference type="InterPro" id="IPR020471">
    <property type="entry name" value="AKR"/>
</dbReference>
<dbReference type="PROSITE" id="PS00062">
    <property type="entry name" value="ALDOKETO_REDUCTASE_2"/>
    <property type="match status" value="1"/>
</dbReference>
<sequence length="462" mass="49887">MAVPVVALSSGKPMPRIGLGTVTPTLGQAEGHAGVKEAVLRALDAGYRHFDTAAAYNTEAALGDAVADAVRAGTIASREEVFVTSKLWIVDAHPDRVLPALEKTLQNLHMEYVDLYLIHHPVSMKPPAAEGGPLIVKKDLVALDMEGVWREMEECKRRGLAKDIGVSNFSCKKLERLLSFAKITPAANQSILRDGVVDPHKDDDVLFGPVAVVVVVVSAIDVATQVEVAEKKEKEVAPLAVVVGGEVQLVRDERGDVHLLRHLGSSGGGDMADGSTSARGGGGGHRGGCGSRSSSRGSNGGIDDSDIVTDNAGAVVEVHPYCRQNKLRVFCREKGIELCAYSPLGGKGTPWANDSVMDSPVLKQIAQDRGKTVAQVCIRWVYEQGACVIVKSFNERRMRENLSIFDWELTDEDHSKINELPESRCNYDFFVHESGPYKTVDELWDGEITAGQCNQTAFVSFD</sequence>
<evidence type="ECO:0000313" key="3">
    <source>
        <dbReference type="EMBL" id="TVU31416.1"/>
    </source>
</evidence>
<dbReference type="InterPro" id="IPR023210">
    <property type="entry name" value="NADP_OxRdtase_dom"/>
</dbReference>
<dbReference type="GO" id="GO:0016491">
    <property type="term" value="F:oxidoreductase activity"/>
    <property type="evidence" value="ECO:0007669"/>
    <property type="project" value="InterPro"/>
</dbReference>
<dbReference type="InterPro" id="IPR036812">
    <property type="entry name" value="NAD(P)_OxRdtase_dom_sf"/>
</dbReference>
<accession>A0A5J9V664</accession>
<evidence type="ECO:0000259" key="2">
    <source>
        <dbReference type="Pfam" id="PF00248"/>
    </source>
</evidence>
<dbReference type="PROSITE" id="PS00063">
    <property type="entry name" value="ALDOKETO_REDUCTASE_3"/>
    <property type="match status" value="1"/>
</dbReference>
<gene>
    <name evidence="3" type="ORF">EJB05_23100</name>
</gene>
<dbReference type="AlphaFoldDB" id="A0A5J9V664"/>